<keyword evidence="8" id="KW-1185">Reference proteome</keyword>
<gene>
    <name evidence="7" type="ORF">E3N88_12832</name>
</gene>
<dbReference type="GO" id="GO:0006397">
    <property type="term" value="P:mRNA processing"/>
    <property type="evidence" value="ECO:0007669"/>
    <property type="project" value="UniProtKB-KW"/>
</dbReference>
<dbReference type="PROSITE" id="PS50102">
    <property type="entry name" value="RRM"/>
    <property type="match status" value="1"/>
</dbReference>
<organism evidence="7 8">
    <name type="scientific">Mikania micrantha</name>
    <name type="common">bitter vine</name>
    <dbReference type="NCBI Taxonomy" id="192012"/>
    <lineage>
        <taxon>Eukaryota</taxon>
        <taxon>Viridiplantae</taxon>
        <taxon>Streptophyta</taxon>
        <taxon>Embryophyta</taxon>
        <taxon>Tracheophyta</taxon>
        <taxon>Spermatophyta</taxon>
        <taxon>Magnoliopsida</taxon>
        <taxon>eudicotyledons</taxon>
        <taxon>Gunneridae</taxon>
        <taxon>Pentapetalae</taxon>
        <taxon>asterids</taxon>
        <taxon>campanulids</taxon>
        <taxon>Asterales</taxon>
        <taxon>Asteraceae</taxon>
        <taxon>Asteroideae</taxon>
        <taxon>Heliantheae alliance</taxon>
        <taxon>Eupatorieae</taxon>
        <taxon>Mikania</taxon>
    </lineage>
</organism>
<dbReference type="OrthoDB" id="1735730at2759"/>
<keyword evidence="1" id="KW-0507">mRNA processing</keyword>
<accession>A0A5N6P725</accession>
<dbReference type="Proteomes" id="UP000326396">
    <property type="component" value="Linkage Group LG14"/>
</dbReference>
<keyword evidence="2" id="KW-0747">Spliceosome</keyword>
<evidence type="ECO:0000259" key="6">
    <source>
        <dbReference type="PROSITE" id="PS50102"/>
    </source>
</evidence>
<dbReference type="Gene3D" id="3.30.70.330">
    <property type="match status" value="1"/>
</dbReference>
<feature type="region of interest" description="Disordered" evidence="5">
    <location>
        <begin position="1"/>
        <end position="31"/>
    </location>
</feature>
<dbReference type="Pfam" id="PF00076">
    <property type="entry name" value="RRM_1"/>
    <property type="match status" value="1"/>
</dbReference>
<evidence type="ECO:0000256" key="5">
    <source>
        <dbReference type="SAM" id="MobiDB-lite"/>
    </source>
</evidence>
<dbReference type="GO" id="GO:0008380">
    <property type="term" value="P:RNA splicing"/>
    <property type="evidence" value="ECO:0007669"/>
    <property type="project" value="UniProtKB-KW"/>
</dbReference>
<dbReference type="EMBL" id="SZYD01000006">
    <property type="protein sequence ID" value="KAD5961359.1"/>
    <property type="molecule type" value="Genomic_DNA"/>
</dbReference>
<evidence type="ECO:0000313" key="7">
    <source>
        <dbReference type="EMBL" id="KAD5961359.1"/>
    </source>
</evidence>
<dbReference type="CDD" id="cd00590">
    <property type="entry name" value="RRM_SF"/>
    <property type="match status" value="1"/>
</dbReference>
<dbReference type="GO" id="GO:0005681">
    <property type="term" value="C:spliceosomal complex"/>
    <property type="evidence" value="ECO:0007669"/>
    <property type="project" value="UniProtKB-KW"/>
</dbReference>
<evidence type="ECO:0000256" key="4">
    <source>
        <dbReference type="PROSITE-ProRule" id="PRU00176"/>
    </source>
</evidence>
<dbReference type="GO" id="GO:0003723">
    <property type="term" value="F:RNA binding"/>
    <property type="evidence" value="ECO:0007669"/>
    <property type="project" value="UniProtKB-UniRule"/>
</dbReference>
<name>A0A5N6P725_9ASTR</name>
<reference evidence="7 8" key="1">
    <citation type="submission" date="2019-05" db="EMBL/GenBank/DDBJ databases">
        <title>Mikania micrantha, genome provides insights into the molecular mechanism of rapid growth.</title>
        <authorList>
            <person name="Liu B."/>
        </authorList>
    </citation>
    <scope>NUCLEOTIDE SEQUENCE [LARGE SCALE GENOMIC DNA]</scope>
    <source>
        <strain evidence="7">NLD-2019</strain>
        <tissue evidence="7">Leaf</tissue>
    </source>
</reference>
<dbReference type="InterPro" id="IPR012677">
    <property type="entry name" value="Nucleotide-bd_a/b_plait_sf"/>
</dbReference>
<dbReference type="InterPro" id="IPR035979">
    <property type="entry name" value="RBD_domain_sf"/>
</dbReference>
<evidence type="ECO:0000256" key="1">
    <source>
        <dbReference type="ARBA" id="ARBA00022664"/>
    </source>
</evidence>
<dbReference type="PANTHER" id="PTHR23147">
    <property type="entry name" value="SERINE/ARGININE RICH SPLICING FACTOR"/>
    <property type="match status" value="1"/>
</dbReference>
<evidence type="ECO:0000256" key="3">
    <source>
        <dbReference type="ARBA" id="ARBA00023187"/>
    </source>
</evidence>
<evidence type="ECO:0000313" key="8">
    <source>
        <dbReference type="Proteomes" id="UP000326396"/>
    </source>
</evidence>
<dbReference type="SUPFAM" id="SSF54928">
    <property type="entry name" value="RNA-binding domain, RBD"/>
    <property type="match status" value="1"/>
</dbReference>
<comment type="caution">
    <text evidence="7">The sequence shown here is derived from an EMBL/GenBank/DDBJ whole genome shotgun (WGS) entry which is preliminary data.</text>
</comment>
<dbReference type="SMART" id="SM00360">
    <property type="entry name" value="RRM"/>
    <property type="match status" value="1"/>
</dbReference>
<protein>
    <recommendedName>
        <fullName evidence="6">RRM domain-containing protein</fullName>
    </recommendedName>
</protein>
<sequence>MGDSEAGWQQVRRKGKGSKEEQKKPRGKGITYPNTSFFVSNLPSECSSKELREAFQEFGEVVDAYVAMKKDKSGSYFGFVRFPPLENVKEMERRLNRVVIGNLKVSVNLAKFDKDGSMKVYQYKQPTFVPHSGMKGMEQQWVNDKQQTWANNFTSNGRSFKDVILISRIQTTKKEIHLNSFRPQALAVWGNSVVIGRTKDFQSLCCLGEWVLKINGYRGLRYLGGLYVMIQFKDQLHANKLISETNTWEDWFSKLYVWEGKSIPYERIAWLKVYGVPPMLWDPIVINQLGGKMGKLLLKSEASLQDQNLSQDCLAVLVSDGEFIHEPITIRWEGKAFICWLVEDTRAWAPDFVNDVGPVPESSSGKDNPNVN</sequence>
<keyword evidence="3" id="KW-0508">mRNA splicing</keyword>
<proteinExistence type="predicted"/>
<dbReference type="InterPro" id="IPR050907">
    <property type="entry name" value="SRSF"/>
</dbReference>
<feature type="domain" description="RRM" evidence="6">
    <location>
        <begin position="35"/>
        <end position="112"/>
    </location>
</feature>
<dbReference type="InterPro" id="IPR000504">
    <property type="entry name" value="RRM_dom"/>
</dbReference>
<keyword evidence="4" id="KW-0694">RNA-binding</keyword>
<evidence type="ECO:0000256" key="2">
    <source>
        <dbReference type="ARBA" id="ARBA00022728"/>
    </source>
</evidence>
<dbReference type="AlphaFoldDB" id="A0A5N6P725"/>